<keyword evidence="1" id="KW-0808">Transferase</keyword>
<keyword evidence="2" id="KW-1185">Reference proteome</keyword>
<reference evidence="1" key="1">
    <citation type="submission" date="2021-07" db="EMBL/GenBank/DDBJ databases">
        <authorList>
            <person name="Catto M.A."/>
            <person name="Jacobson A."/>
            <person name="Kennedy G."/>
            <person name="Labadie P."/>
            <person name="Hunt B.G."/>
            <person name="Srinivasan R."/>
        </authorList>
    </citation>
    <scope>NUCLEOTIDE SEQUENCE</scope>
    <source>
        <strain evidence="1">PL_HMW_Pooled</strain>
        <tissue evidence="1">Head</tissue>
    </source>
</reference>
<organism evidence="1 2">
    <name type="scientific">Frankliniella fusca</name>
    <dbReference type="NCBI Taxonomy" id="407009"/>
    <lineage>
        <taxon>Eukaryota</taxon>
        <taxon>Metazoa</taxon>
        <taxon>Ecdysozoa</taxon>
        <taxon>Arthropoda</taxon>
        <taxon>Hexapoda</taxon>
        <taxon>Insecta</taxon>
        <taxon>Pterygota</taxon>
        <taxon>Neoptera</taxon>
        <taxon>Paraneoptera</taxon>
        <taxon>Thysanoptera</taxon>
        <taxon>Terebrantia</taxon>
        <taxon>Thripoidea</taxon>
        <taxon>Thripidae</taxon>
        <taxon>Frankliniella</taxon>
    </lineage>
</organism>
<proteinExistence type="predicted"/>
<name>A0AAE1H290_9NEOP</name>
<gene>
    <name evidence="1" type="ORF">KUF71_022920</name>
</gene>
<sequence length="105" mass="11770">MIASVGSKVAKAVATRNFSSTLQRLDAHGPQQWPKPGSSELFIGSSTELTLQHQEQVQADCLLLPLCWFCIWSALLLLDPEGLSYNLGKHNNFNIKQFLITKHYK</sequence>
<reference evidence="1" key="2">
    <citation type="journal article" date="2023" name="BMC Genomics">
        <title>Pest status, molecular evolution, and epigenetic factors derived from the genome assembly of Frankliniella fusca, a thysanopteran phytovirus vector.</title>
        <authorList>
            <person name="Catto M.A."/>
            <person name="Labadie P.E."/>
            <person name="Jacobson A.L."/>
            <person name="Kennedy G.G."/>
            <person name="Srinivasan R."/>
            <person name="Hunt B.G."/>
        </authorList>
    </citation>
    <scope>NUCLEOTIDE SEQUENCE</scope>
    <source>
        <strain evidence="1">PL_HMW_Pooled</strain>
    </source>
</reference>
<dbReference type="AlphaFoldDB" id="A0AAE1H290"/>
<dbReference type="Proteomes" id="UP001219518">
    <property type="component" value="Unassembled WGS sequence"/>
</dbReference>
<evidence type="ECO:0000313" key="2">
    <source>
        <dbReference type="Proteomes" id="UP001219518"/>
    </source>
</evidence>
<evidence type="ECO:0000313" key="1">
    <source>
        <dbReference type="EMBL" id="KAK3913452.1"/>
    </source>
</evidence>
<dbReference type="EMBL" id="JAHWGI010000322">
    <property type="protein sequence ID" value="KAK3913452.1"/>
    <property type="molecule type" value="Genomic_DNA"/>
</dbReference>
<comment type="caution">
    <text evidence="1">The sequence shown here is derived from an EMBL/GenBank/DDBJ whole genome shotgun (WGS) entry which is preliminary data.</text>
</comment>
<keyword evidence="1" id="KW-0418">Kinase</keyword>
<dbReference type="GO" id="GO:0016301">
    <property type="term" value="F:kinase activity"/>
    <property type="evidence" value="ECO:0007669"/>
    <property type="project" value="UniProtKB-KW"/>
</dbReference>
<protein>
    <submittedName>
        <fullName evidence="1">Aspartate kinase FUB3</fullName>
    </submittedName>
</protein>
<accession>A0AAE1H290</accession>